<proteinExistence type="predicted"/>
<keyword evidence="2 4" id="KW-0863">Zinc-finger</keyword>
<accession>A0ABQ5KH76</accession>
<dbReference type="Proteomes" id="UP001057375">
    <property type="component" value="Unassembled WGS sequence"/>
</dbReference>
<evidence type="ECO:0000313" key="7">
    <source>
        <dbReference type="Proteomes" id="UP001057375"/>
    </source>
</evidence>
<dbReference type="EMBL" id="BQXS01009757">
    <property type="protein sequence ID" value="GKT31864.1"/>
    <property type="molecule type" value="Genomic_DNA"/>
</dbReference>
<name>A0ABQ5KH76_9EUKA</name>
<evidence type="ECO:0000256" key="2">
    <source>
        <dbReference type="ARBA" id="ARBA00022771"/>
    </source>
</evidence>
<evidence type="ECO:0000256" key="1">
    <source>
        <dbReference type="ARBA" id="ARBA00022723"/>
    </source>
</evidence>
<organism evidence="6 7">
    <name type="scientific">Aduncisulcus paluster</name>
    <dbReference type="NCBI Taxonomy" id="2918883"/>
    <lineage>
        <taxon>Eukaryota</taxon>
        <taxon>Metamonada</taxon>
        <taxon>Carpediemonas-like organisms</taxon>
        <taxon>Aduncisulcus</taxon>
    </lineage>
</organism>
<evidence type="ECO:0000256" key="3">
    <source>
        <dbReference type="ARBA" id="ARBA00022833"/>
    </source>
</evidence>
<dbReference type="InterPro" id="IPR000306">
    <property type="entry name" value="Znf_FYVE"/>
</dbReference>
<keyword evidence="7" id="KW-1185">Reference proteome</keyword>
<comment type="caution">
    <text evidence="6">The sequence shown here is derived from an EMBL/GenBank/DDBJ whole genome shotgun (WGS) entry which is preliminary data.</text>
</comment>
<dbReference type="Pfam" id="PF01363">
    <property type="entry name" value="FYVE"/>
    <property type="match status" value="1"/>
</dbReference>
<dbReference type="InterPro" id="IPR011011">
    <property type="entry name" value="Znf_FYVE_PHD"/>
</dbReference>
<dbReference type="SUPFAM" id="SSF48371">
    <property type="entry name" value="ARM repeat"/>
    <property type="match status" value="1"/>
</dbReference>
<dbReference type="PANTHER" id="PTHR39490">
    <property type="entry name" value="ARRESTIN DOMAIN-CONTAINING PROTEIN D"/>
    <property type="match status" value="1"/>
</dbReference>
<feature type="domain" description="FYVE-type" evidence="5">
    <location>
        <begin position="40"/>
        <end position="98"/>
    </location>
</feature>
<dbReference type="SUPFAM" id="SSF57903">
    <property type="entry name" value="FYVE/PHD zinc finger"/>
    <property type="match status" value="1"/>
</dbReference>
<protein>
    <recommendedName>
        <fullName evidence="5">FYVE-type domain-containing protein</fullName>
    </recommendedName>
</protein>
<dbReference type="PROSITE" id="PS50178">
    <property type="entry name" value="ZF_FYVE"/>
    <property type="match status" value="1"/>
</dbReference>
<keyword evidence="1" id="KW-0479">Metal-binding</keyword>
<dbReference type="PANTHER" id="PTHR39490:SF8">
    <property type="entry name" value="ZINC FINGER FYVE DOMAIN-CONTAINING PROTEIN 21"/>
    <property type="match status" value="1"/>
</dbReference>
<dbReference type="InterPro" id="IPR017455">
    <property type="entry name" value="Znf_FYVE-rel"/>
</dbReference>
<keyword evidence="3" id="KW-0862">Zinc</keyword>
<evidence type="ECO:0000313" key="6">
    <source>
        <dbReference type="EMBL" id="GKT31864.1"/>
    </source>
</evidence>
<dbReference type="InterPro" id="IPR016024">
    <property type="entry name" value="ARM-type_fold"/>
</dbReference>
<evidence type="ECO:0000259" key="5">
    <source>
        <dbReference type="PROSITE" id="PS50178"/>
    </source>
</evidence>
<reference evidence="6" key="1">
    <citation type="submission" date="2022-03" db="EMBL/GenBank/DDBJ databases">
        <title>Draft genome sequence of Aduncisulcus paluster, a free-living microaerophilic Fornicata.</title>
        <authorList>
            <person name="Yuyama I."/>
            <person name="Kume K."/>
            <person name="Tamura T."/>
            <person name="Inagaki Y."/>
            <person name="Hashimoto T."/>
        </authorList>
    </citation>
    <scope>NUCLEOTIDE SEQUENCE</scope>
    <source>
        <strain evidence="6">NY0171</strain>
    </source>
</reference>
<dbReference type="SMART" id="SM00064">
    <property type="entry name" value="FYVE"/>
    <property type="match status" value="1"/>
</dbReference>
<dbReference type="InterPro" id="IPR011989">
    <property type="entry name" value="ARM-like"/>
</dbReference>
<dbReference type="Gene3D" id="3.30.40.10">
    <property type="entry name" value="Zinc/RING finger domain, C3HC4 (zinc finger)"/>
    <property type="match status" value="1"/>
</dbReference>
<dbReference type="InterPro" id="IPR013083">
    <property type="entry name" value="Znf_RING/FYVE/PHD"/>
</dbReference>
<evidence type="ECO:0000256" key="4">
    <source>
        <dbReference type="PROSITE-ProRule" id="PRU00091"/>
    </source>
</evidence>
<sequence>MSTPIQINQKRFEIKYGVDQVKCISKPRQKLVEKKDWIPDSSGDRCAICNKDFTVFLRRHHCRRCGRIFCGSCMAKSVSLSADIQMEKVCNLCVSILGESDDIEYGIRKFRHLLLSKDYLLLQECIRYFRNVLTSDERRIIASSHEDVLYKVVDILKRSVIASASLPDGARSPQQKQFSKQFGGVKQAENIMHQCIGFIINFTTSTQRSFAGQLVKASVVFPLCSLLIAERDSETHELVLWALRNLSVNNEACAQIYSPRTYGEILTDKTKYRTTSEAIIKFLKNRFGTTQHHAVSLLANIVQSIPGEKVGKELAEYKPLVAVAGLIRDKNPSLREKALMCVGVLGARTIEFSRFFIARGLLKTLVNFVGIGSGGQRTAAIRALNTFISSKEACPPEFFNPKPPGELQEVLASAVGDEKERTSESLFLSFVLSEDIISKLGQCVNDRDTVAALEVLSLFESLLENDFIKEEVARILGEHGKELGKHFKAVKTGSGPHCEMVAPQVCRVIDLVERYTAKENRGKFKKMCE</sequence>
<gene>
    <name evidence="6" type="ORF">ADUPG1_006194</name>
</gene>
<dbReference type="Gene3D" id="1.25.10.10">
    <property type="entry name" value="Leucine-rich Repeat Variant"/>
    <property type="match status" value="2"/>
</dbReference>
<dbReference type="InterPro" id="IPR052113">
    <property type="entry name" value="FYVE-type_Zinc_Finger"/>
</dbReference>